<dbReference type="Proteomes" id="UP001178507">
    <property type="component" value="Unassembled WGS sequence"/>
</dbReference>
<accession>A0AA36NL44</accession>
<keyword evidence="1" id="KW-0812">Transmembrane</keyword>
<feature type="transmembrane region" description="Helical" evidence="1">
    <location>
        <begin position="6"/>
        <end position="28"/>
    </location>
</feature>
<dbReference type="EMBL" id="CAUJNA010003727">
    <property type="protein sequence ID" value="CAJ1408591.1"/>
    <property type="molecule type" value="Genomic_DNA"/>
</dbReference>
<evidence type="ECO:0000313" key="3">
    <source>
        <dbReference type="Proteomes" id="UP001178507"/>
    </source>
</evidence>
<keyword evidence="1" id="KW-0472">Membrane</keyword>
<organism evidence="2 3">
    <name type="scientific">Effrenium voratum</name>
    <dbReference type="NCBI Taxonomy" id="2562239"/>
    <lineage>
        <taxon>Eukaryota</taxon>
        <taxon>Sar</taxon>
        <taxon>Alveolata</taxon>
        <taxon>Dinophyceae</taxon>
        <taxon>Suessiales</taxon>
        <taxon>Symbiodiniaceae</taxon>
        <taxon>Effrenium</taxon>
    </lineage>
</organism>
<dbReference type="AlphaFoldDB" id="A0AA36NL44"/>
<feature type="transmembrane region" description="Helical" evidence="1">
    <location>
        <begin position="59"/>
        <end position="83"/>
    </location>
</feature>
<proteinExistence type="predicted"/>
<keyword evidence="3" id="KW-1185">Reference proteome</keyword>
<sequence>MADVQTMWSLAVVFFAIHLKLCGSHFSLDADAWLRFSALPGRESKTIAAQAVAESRSRVLIVAMRFVGVHATWAFALYLGYIFERENSVSSGIALAAVLFSYPMLVTVANEMVQLTAFWHMMIHHFMHFALAVVYIATAQQGGSEDWALDGIMVGSRFLVSAVSVRSRLAFPWQIVMSASLIALRPTPAWLMRELFLAVFTTFACAILEFLLLSRLEILLESVDTELMLNSCSRLLRGVCDGDILLDNQMQIHMPSQCLQRLLLSNSSYQGRDFEELLDARERPGFKEFLQKSTLEAQEGLDGLPRCLRASLRGANNIWVSVDLFHVPVLQAGETYHLLACREDTDLRASPDADLAPLSAAAAESSCGFSALEPPALVDLQELSLLLDSSTQFLDVKQAHLRFDCKDPAQEPRMPSLRALVRPTDWETIRSQTLKYKGLLQEEGAYKTFQNWHLRWPGDEGYAVAGQVTLLHSVSGSIGCSFLRENFHTKVLQGLHET</sequence>
<comment type="caution">
    <text evidence="2">The sequence shown here is derived from an EMBL/GenBank/DDBJ whole genome shotgun (WGS) entry which is preliminary data.</text>
</comment>
<evidence type="ECO:0000256" key="1">
    <source>
        <dbReference type="SAM" id="Phobius"/>
    </source>
</evidence>
<feature type="transmembrane region" description="Helical" evidence="1">
    <location>
        <begin position="195"/>
        <end position="213"/>
    </location>
</feature>
<evidence type="ECO:0000313" key="2">
    <source>
        <dbReference type="EMBL" id="CAJ1408591.1"/>
    </source>
</evidence>
<gene>
    <name evidence="2" type="ORF">EVOR1521_LOCUS29955</name>
</gene>
<reference evidence="2" key="1">
    <citation type="submission" date="2023-08" db="EMBL/GenBank/DDBJ databases">
        <authorList>
            <person name="Chen Y."/>
            <person name="Shah S."/>
            <person name="Dougan E. K."/>
            <person name="Thang M."/>
            <person name="Chan C."/>
        </authorList>
    </citation>
    <scope>NUCLEOTIDE SEQUENCE</scope>
</reference>
<name>A0AA36NL44_9DINO</name>
<feature type="transmembrane region" description="Helical" evidence="1">
    <location>
        <begin position="89"/>
        <end position="110"/>
    </location>
</feature>
<keyword evidence="1" id="KW-1133">Transmembrane helix</keyword>
<protein>
    <submittedName>
        <fullName evidence="2">Uncharacterized protein</fullName>
    </submittedName>
</protein>
<feature type="transmembrane region" description="Helical" evidence="1">
    <location>
        <begin position="117"/>
        <end position="138"/>
    </location>
</feature>